<comment type="caution">
    <text evidence="2">The sequence shown here is derived from an EMBL/GenBank/DDBJ whole genome shotgun (WGS) entry which is preliminary data.</text>
</comment>
<accession>A0ABR0LQI9</accession>
<keyword evidence="3" id="KW-1185">Reference proteome</keyword>
<evidence type="ECO:0000313" key="3">
    <source>
        <dbReference type="Proteomes" id="UP001357485"/>
    </source>
</evidence>
<feature type="domain" description="Endo-beta-1,6-galactanase-like" evidence="1">
    <location>
        <begin position="45"/>
        <end position="359"/>
    </location>
</feature>
<protein>
    <recommendedName>
        <fullName evidence="1">Endo-beta-1,6-galactanase-like domain-containing protein</fullName>
    </recommendedName>
</protein>
<dbReference type="InterPro" id="IPR039743">
    <property type="entry name" value="6GAL/EXGAL"/>
</dbReference>
<dbReference type="PANTHER" id="PTHR42767">
    <property type="entry name" value="ENDO-BETA-1,6-GALACTANASE"/>
    <property type="match status" value="1"/>
</dbReference>
<dbReference type="SUPFAM" id="SSF51445">
    <property type="entry name" value="(Trans)glycosidases"/>
    <property type="match status" value="1"/>
</dbReference>
<gene>
    <name evidence="2" type="ORF">LTR16_001276</name>
</gene>
<dbReference type="PANTHER" id="PTHR42767:SF1">
    <property type="entry name" value="ENDO-BETA-1,6-GALACTANASE-LIKE DOMAIN-CONTAINING PROTEIN"/>
    <property type="match status" value="1"/>
</dbReference>
<name>A0ABR0LQI9_9PEZI</name>
<dbReference type="EMBL" id="JAVRRA010016474">
    <property type="protein sequence ID" value="KAK5201842.1"/>
    <property type="molecule type" value="Genomic_DNA"/>
</dbReference>
<reference evidence="2 3" key="1">
    <citation type="submission" date="2023-08" db="EMBL/GenBank/DDBJ databases">
        <title>Black Yeasts Isolated from many extreme environments.</title>
        <authorList>
            <person name="Coleine C."/>
            <person name="Stajich J.E."/>
            <person name="Selbmann L."/>
        </authorList>
    </citation>
    <scope>NUCLEOTIDE SEQUENCE [LARGE SCALE GENOMIC DNA]</scope>
    <source>
        <strain evidence="2 3">CCFEE 536</strain>
    </source>
</reference>
<evidence type="ECO:0000313" key="2">
    <source>
        <dbReference type="EMBL" id="KAK5201842.1"/>
    </source>
</evidence>
<dbReference type="Pfam" id="PF14587">
    <property type="entry name" value="Glyco_hydr_30_2"/>
    <property type="match status" value="1"/>
</dbReference>
<dbReference type="Proteomes" id="UP001357485">
    <property type="component" value="Unassembled WGS sequence"/>
</dbReference>
<dbReference type="InterPro" id="IPR017853">
    <property type="entry name" value="GH"/>
</dbReference>
<dbReference type="Gene3D" id="3.20.20.80">
    <property type="entry name" value="Glycosidases"/>
    <property type="match status" value="1"/>
</dbReference>
<sequence>MLACLLEPGFGQTVVNMLASKLVVVSALLSTSLTVNAVDVSIKNQPEQTITSFGASGAWWPNDVIHFPADARTKLGDLLFSKNGLHLSSYRYNMGADGGNDSKQVTNPQRVVESFMRTDGTYDFSRDHAGVTFLQMAQSYAVPYITFFINAAPSHIADNHQACGWNLTEAKIPAFADYIKTVLSYWKNDGVNVAYISPVNEPDNPRGDCGQEGMAVHPQDRTPVFKALKSALGATVASSVGIIGDETSQIVTQAGIEDPVWLPSSAPYLSNIAVHNYDYPTDAELALYYDQTLSLTNGHPPPIKFTESCCATAAGSGSGVFGQLYDPTMVNALIVARYVWQFLALANAQSFDWWTAVTNLPCSPSVDGAQCATAVNRTAGYNDGLVYIDPNYNQTHDYSFYPTKRAFAVKHFSYFIRPGSVRYDVDGSSLPVGVEALATRSSTRRNGRGASVPLWNVLFLNNQTSTQAITLRLPGGHAKMQNAVKTTPMDDWTTVKPLPAVNHRQQTVQFTLPPQSMWSMQFTTDK</sequence>
<dbReference type="InterPro" id="IPR039514">
    <property type="entry name" value="6GAL-like"/>
</dbReference>
<evidence type="ECO:0000259" key="1">
    <source>
        <dbReference type="Pfam" id="PF14587"/>
    </source>
</evidence>
<organism evidence="2 3">
    <name type="scientific">Cryomyces antarcticus</name>
    <dbReference type="NCBI Taxonomy" id="329879"/>
    <lineage>
        <taxon>Eukaryota</taxon>
        <taxon>Fungi</taxon>
        <taxon>Dikarya</taxon>
        <taxon>Ascomycota</taxon>
        <taxon>Pezizomycotina</taxon>
        <taxon>Dothideomycetes</taxon>
        <taxon>Dothideomycetes incertae sedis</taxon>
        <taxon>Cryomyces</taxon>
    </lineage>
</organism>
<proteinExistence type="predicted"/>